<keyword evidence="10" id="KW-0472">Membrane</keyword>
<gene>
    <name evidence="14" type="ORF">SPSC_06458</name>
</gene>
<dbReference type="InterPro" id="IPR000008">
    <property type="entry name" value="C2_dom"/>
</dbReference>
<dbReference type="SUPFAM" id="SSF49562">
    <property type="entry name" value="C2 domain (Calcium/lipid-binding domain, CaLB)"/>
    <property type="match status" value="2"/>
</dbReference>
<evidence type="ECO:0000256" key="4">
    <source>
        <dbReference type="ARBA" id="ARBA00022692"/>
    </source>
</evidence>
<evidence type="ECO:0000256" key="11">
    <source>
        <dbReference type="SAM" id="MobiDB-lite"/>
    </source>
</evidence>
<feature type="compositionally biased region" description="Low complexity" evidence="11">
    <location>
        <begin position="91"/>
        <end position="102"/>
    </location>
</feature>
<dbReference type="InterPro" id="IPR035892">
    <property type="entry name" value="C2_domain_sf"/>
</dbReference>
<proteinExistence type="predicted"/>
<feature type="domain" description="C2" evidence="12">
    <location>
        <begin position="740"/>
        <end position="877"/>
    </location>
</feature>
<reference evidence="14" key="1">
    <citation type="submission" date="2014-06" db="EMBL/GenBank/DDBJ databases">
        <authorList>
            <person name="Ju J."/>
            <person name="Zhang J."/>
        </authorList>
    </citation>
    <scope>NUCLEOTIDE SEQUENCE</scope>
    <source>
        <strain evidence="14">SscI8</strain>
    </source>
</reference>
<dbReference type="PANTHER" id="PTHR47348">
    <property type="entry name" value="MEIOTICALLY UP-REGULATED GENE 190 PROTEIN"/>
    <property type="match status" value="1"/>
</dbReference>
<evidence type="ECO:0000256" key="8">
    <source>
        <dbReference type="ARBA" id="ARBA00023055"/>
    </source>
</evidence>
<evidence type="ECO:0000256" key="6">
    <source>
        <dbReference type="ARBA" id="ARBA00022824"/>
    </source>
</evidence>
<feature type="domain" description="C2" evidence="12">
    <location>
        <begin position="519"/>
        <end position="644"/>
    </location>
</feature>
<feature type="region of interest" description="Disordered" evidence="11">
    <location>
        <begin position="1"/>
        <end position="21"/>
    </location>
</feature>
<keyword evidence="4" id="KW-0812">Transmembrane</keyword>
<evidence type="ECO:0000259" key="12">
    <source>
        <dbReference type="PROSITE" id="PS50004"/>
    </source>
</evidence>
<evidence type="ECO:0000313" key="14">
    <source>
        <dbReference type="EMBL" id="CDU26264.1"/>
    </source>
</evidence>
<comment type="subcellular location">
    <subcellularLocation>
        <location evidence="1">Endoplasmic reticulum membrane</location>
    </subcellularLocation>
</comment>
<dbReference type="PROSITE" id="PS51847">
    <property type="entry name" value="SMP"/>
    <property type="match status" value="1"/>
</dbReference>
<keyword evidence="8" id="KW-0445">Lipid transport</keyword>
<accession>A0A127ZJI7</accession>
<dbReference type="GO" id="GO:0061817">
    <property type="term" value="P:endoplasmic reticulum-plasma membrane tethering"/>
    <property type="evidence" value="ECO:0007669"/>
    <property type="project" value="InterPro"/>
</dbReference>
<keyword evidence="2" id="KW-0813">Transport</keyword>
<feature type="region of interest" description="Disordered" evidence="11">
    <location>
        <begin position="1115"/>
        <end position="1183"/>
    </location>
</feature>
<dbReference type="CDD" id="cd21676">
    <property type="entry name" value="SMP_Mug190"/>
    <property type="match status" value="1"/>
</dbReference>
<feature type="domain" description="SMP-LTD" evidence="13">
    <location>
        <begin position="283"/>
        <end position="521"/>
    </location>
</feature>
<name>A0A127ZJI7_9BASI</name>
<dbReference type="SMART" id="SM00239">
    <property type="entry name" value="C2"/>
    <property type="match status" value="2"/>
</dbReference>
<feature type="compositionally biased region" description="Polar residues" evidence="11">
    <location>
        <begin position="67"/>
        <end position="82"/>
    </location>
</feature>
<keyword evidence="3" id="KW-0597">Phosphoprotein</keyword>
<dbReference type="Pfam" id="PF00168">
    <property type="entry name" value="C2"/>
    <property type="match status" value="2"/>
</dbReference>
<dbReference type="InterPro" id="IPR031468">
    <property type="entry name" value="SMP_LBD"/>
</dbReference>
<keyword evidence="7" id="KW-1133">Transmembrane helix</keyword>
<dbReference type="GO" id="GO:0008289">
    <property type="term" value="F:lipid binding"/>
    <property type="evidence" value="ECO:0007669"/>
    <property type="project" value="UniProtKB-KW"/>
</dbReference>
<feature type="compositionally biased region" description="Basic and acidic residues" evidence="11">
    <location>
        <begin position="1160"/>
        <end position="1174"/>
    </location>
</feature>
<keyword evidence="6" id="KW-0256">Endoplasmic reticulum</keyword>
<feature type="compositionally biased region" description="Acidic residues" evidence="11">
    <location>
        <begin position="1132"/>
        <end position="1150"/>
    </location>
</feature>
<dbReference type="PANTHER" id="PTHR47348:SF3">
    <property type="entry name" value="MEIOTICALLY UP-REGULATED GENE 190 PROTEIN"/>
    <property type="match status" value="1"/>
</dbReference>
<protein>
    <recommendedName>
        <fullName evidence="15">Meiotically up-regulated gene 190 protein</fullName>
    </recommendedName>
</protein>
<dbReference type="AlphaFoldDB" id="A0A127ZJI7"/>
<keyword evidence="9" id="KW-0446">Lipid-binding</keyword>
<dbReference type="OrthoDB" id="419768at2759"/>
<sequence length="1223" mass="137154">MPNPTQGIHHIHRDYYSENSPIPSIQRFFKKGLAEVVAKRNLADSDSGSGIEDADHVAASDGEPSELFSTSAAPTGETAQDQNKSHKKRLSSLFSGSKSSSESQRDAKHSTSNDQGDQDEQSGNNGHQSPDQADKAYKRSRAPRKVRDPVTGRDTWIRDTGKREYRHTLARAEAGDKVGRDEVLRSNLDTNLTSKSFPPATPLPASILGIDHRLLPLFIVWSLITIFRFVPAWLSVILNAWLLWWGWRTFLSRAEDDRWHRERRRGEKARSFDDFEEDLPQGIAEGAEWLNGILEALWSVMNPELFSSLGGTLEDVMQASIPSFIHSVKVEDLAQGSTPLRITGLRILPDDQVSGMVKEMHRKREQRLEEKQPDDQGELDHEYQVQDEVDQGEHYVNIELGFVYRARPTSNGVGGGKHRNAHLLIKFWLGARKLLMLPLPVWVEIKGFVGKVRARVQLTSDPPFVKDVTFTFCGLPRVGIEVVPLHINTSHIPFISSIIESSIDAAVGEFVMPSSLTLDVGEMLMGDNIKREVLALGVVVVCIHSATDLERQDIRGSSDPYYTLSLAKVGKILYSTRVVLDELSPRSEERHVILVTREHLNSDDRVSIALWDSDRFSQDDMLGIAEVNLVDLARHPNKLFRRSDTLKGLNRERSKQGIVHWTLGFFTKAPSMRRGSKAGGEGACKISDDGNERKAESETASIRGDDEPEYDGKEMDSESIESDSPLTQGAIDREKNTQTRHQTTTVDFEPPDPSLPSGILSMQIHHIANLEVTDGHTSLRPREKDEPGQDVDNVKTPSAYCRIILNDEIIFQTRTKALNSNPFYNASTERFIRDWRRTLIMVVVYDFRVREADAILGVVPIKLSDLFKESSQVTRFFPLAGGVGHGRIRLSLLFRPIQRTNRDKIRLGWNIGTVRLLSSPVATDFEESKGASGHDLHLVALRAATLAGRAASRARYVDRDKAAVEWKLDDAELPFKVPARRRYAAPYVIEFRALSALGKRKTTHMCIVWQQDLADDEVVDMKLPIWRPKSGSDFHRLRQNYHDFRNEEEGEKLGVERVGYLHVKMQFKSGLGKVHTKFDGNPGAKAVMDAWRCCVALGLQSASGDFAQSRVNTAGYLEDGDDSEPGEAAGSDADDDDADSSDSDEQDAVDGGEGVQRSRSLKEKFTDWKAEKHELHRQHKGIKQYKPVRTMSWLGQSAKSAGAGLKDRFDLQDRRSTHVETEL</sequence>
<evidence type="ECO:0000259" key="13">
    <source>
        <dbReference type="PROSITE" id="PS51847"/>
    </source>
</evidence>
<feature type="region of interest" description="Disordered" evidence="11">
    <location>
        <begin position="41"/>
        <end position="157"/>
    </location>
</feature>
<feature type="compositionally biased region" description="Basic and acidic residues" evidence="11">
    <location>
        <begin position="145"/>
        <end position="157"/>
    </location>
</feature>
<dbReference type="GO" id="GO:0006869">
    <property type="term" value="P:lipid transport"/>
    <property type="evidence" value="ECO:0007669"/>
    <property type="project" value="UniProtKB-KW"/>
</dbReference>
<dbReference type="InterPro" id="IPR057349">
    <property type="entry name" value="C2_Mug190_3rd"/>
</dbReference>
<evidence type="ECO:0000256" key="7">
    <source>
        <dbReference type="ARBA" id="ARBA00022989"/>
    </source>
</evidence>
<dbReference type="GO" id="GO:0005789">
    <property type="term" value="C:endoplasmic reticulum membrane"/>
    <property type="evidence" value="ECO:0007669"/>
    <property type="project" value="UniProtKB-SubCell"/>
</dbReference>
<evidence type="ECO:0000256" key="3">
    <source>
        <dbReference type="ARBA" id="ARBA00022553"/>
    </source>
</evidence>
<dbReference type="EMBL" id="LK056694">
    <property type="protein sequence ID" value="CDU26264.1"/>
    <property type="molecule type" value="Genomic_DNA"/>
</dbReference>
<keyword evidence="5" id="KW-0677">Repeat</keyword>
<dbReference type="Gene3D" id="2.60.40.150">
    <property type="entry name" value="C2 domain"/>
    <property type="match status" value="2"/>
</dbReference>
<evidence type="ECO:0000256" key="5">
    <source>
        <dbReference type="ARBA" id="ARBA00022737"/>
    </source>
</evidence>
<evidence type="ECO:0000256" key="10">
    <source>
        <dbReference type="ARBA" id="ARBA00023136"/>
    </source>
</evidence>
<evidence type="ECO:0000256" key="9">
    <source>
        <dbReference type="ARBA" id="ARBA00023121"/>
    </source>
</evidence>
<dbReference type="Pfam" id="PF25669">
    <property type="entry name" value="SMP_MUG190-like"/>
    <property type="match status" value="1"/>
</dbReference>
<evidence type="ECO:0000256" key="2">
    <source>
        <dbReference type="ARBA" id="ARBA00022448"/>
    </source>
</evidence>
<feature type="compositionally biased region" description="Basic and acidic residues" evidence="11">
    <location>
        <begin position="686"/>
        <end position="697"/>
    </location>
</feature>
<feature type="region of interest" description="Disordered" evidence="11">
    <location>
        <begin position="773"/>
        <end position="793"/>
    </location>
</feature>
<dbReference type="InterPro" id="IPR037767">
    <property type="entry name" value="C2A_Mug190-like"/>
</dbReference>
<dbReference type="CDD" id="cd04041">
    <property type="entry name" value="C2A_fungal"/>
    <property type="match status" value="1"/>
</dbReference>
<organism evidence="14">
    <name type="scientific">Sporisorium scitamineum</name>
    <dbReference type="NCBI Taxonomy" id="49012"/>
    <lineage>
        <taxon>Eukaryota</taxon>
        <taxon>Fungi</taxon>
        <taxon>Dikarya</taxon>
        <taxon>Basidiomycota</taxon>
        <taxon>Ustilaginomycotina</taxon>
        <taxon>Ustilaginomycetes</taxon>
        <taxon>Ustilaginales</taxon>
        <taxon>Ustilaginaceae</taxon>
        <taxon>Sporisorium</taxon>
    </lineage>
</organism>
<dbReference type="InterPro" id="IPR037765">
    <property type="entry name" value="C2B_Tricalbin"/>
</dbReference>
<dbReference type="PROSITE" id="PS50004">
    <property type="entry name" value="C2"/>
    <property type="match status" value="2"/>
</dbReference>
<evidence type="ECO:0008006" key="15">
    <source>
        <dbReference type="Google" id="ProtNLM"/>
    </source>
</evidence>
<evidence type="ECO:0000256" key="1">
    <source>
        <dbReference type="ARBA" id="ARBA00004586"/>
    </source>
</evidence>
<dbReference type="Pfam" id="PF25331">
    <property type="entry name" value="C2_Mug190_3rd"/>
    <property type="match status" value="1"/>
</dbReference>
<feature type="compositionally biased region" description="Polar residues" evidence="11">
    <location>
        <begin position="112"/>
        <end position="131"/>
    </location>
</feature>
<dbReference type="CDD" id="cd04052">
    <property type="entry name" value="C2B_Tricalbin-like"/>
    <property type="match status" value="1"/>
</dbReference>
<feature type="region of interest" description="Disordered" evidence="11">
    <location>
        <begin position="672"/>
        <end position="753"/>
    </location>
</feature>